<protein>
    <recommendedName>
        <fullName evidence="3">BrnT family toxin</fullName>
    </recommendedName>
</protein>
<dbReference type="Proteomes" id="UP000236884">
    <property type="component" value="Chromosome"/>
</dbReference>
<dbReference type="RefSeq" id="WP_096352324.1">
    <property type="nucleotide sequence ID" value="NZ_AP014946.1"/>
</dbReference>
<dbReference type="Gene3D" id="3.10.450.530">
    <property type="entry name" value="Ribonuclease toxin, BrnT, of type II toxin-antitoxin system"/>
    <property type="match status" value="1"/>
</dbReference>
<organism evidence="1 2">
    <name type="scientific">Variibacter gotjawalensis</name>
    <dbReference type="NCBI Taxonomy" id="1333996"/>
    <lineage>
        <taxon>Bacteria</taxon>
        <taxon>Pseudomonadati</taxon>
        <taxon>Pseudomonadota</taxon>
        <taxon>Alphaproteobacteria</taxon>
        <taxon>Hyphomicrobiales</taxon>
        <taxon>Nitrobacteraceae</taxon>
        <taxon>Variibacter</taxon>
    </lineage>
</organism>
<dbReference type="KEGG" id="vgo:GJW-30_1_00953"/>
<dbReference type="Pfam" id="PF04365">
    <property type="entry name" value="BrnT_toxin"/>
    <property type="match status" value="1"/>
</dbReference>
<evidence type="ECO:0000313" key="1">
    <source>
        <dbReference type="EMBL" id="BAT58428.1"/>
    </source>
</evidence>
<evidence type="ECO:0000313" key="2">
    <source>
        <dbReference type="Proteomes" id="UP000236884"/>
    </source>
</evidence>
<evidence type="ECO:0008006" key="3">
    <source>
        <dbReference type="Google" id="ProtNLM"/>
    </source>
</evidence>
<gene>
    <name evidence="1" type="ORF">GJW-30_1_00953</name>
</gene>
<dbReference type="InterPro" id="IPR038573">
    <property type="entry name" value="BrnT_sf"/>
</dbReference>
<dbReference type="EMBL" id="AP014946">
    <property type="protein sequence ID" value="BAT58428.1"/>
    <property type="molecule type" value="Genomic_DNA"/>
</dbReference>
<name>A0A0S3PRD7_9BRAD</name>
<keyword evidence="2" id="KW-1185">Reference proteome</keyword>
<dbReference type="InterPro" id="IPR007460">
    <property type="entry name" value="BrnT_toxin"/>
</dbReference>
<dbReference type="OrthoDB" id="839663at2"/>
<sequence>MQIVWDEPKRLKNLLTHRLDFADLRIDFFLTADIRPSYAGRATATGVFESTMITVVFSRLGSEAISLISMRHSSRKERRLYEKEA</sequence>
<reference evidence="1 2" key="1">
    <citation type="submission" date="2015-08" db="EMBL/GenBank/DDBJ databases">
        <title>Investigation of the bacterial diversity of lava forest soil.</title>
        <authorList>
            <person name="Lee J.S."/>
        </authorList>
    </citation>
    <scope>NUCLEOTIDE SEQUENCE [LARGE SCALE GENOMIC DNA]</scope>
    <source>
        <strain evidence="1 2">GJW-30</strain>
    </source>
</reference>
<proteinExistence type="predicted"/>
<accession>A0A0S3PRD7</accession>
<dbReference type="AlphaFoldDB" id="A0A0S3PRD7"/>